<feature type="compositionally biased region" description="Basic and acidic residues" evidence="8">
    <location>
        <begin position="388"/>
        <end position="407"/>
    </location>
</feature>
<comment type="caution">
    <text evidence="11">The sequence shown here is derived from an EMBL/GenBank/DDBJ whole genome shotgun (WGS) entry which is preliminary data.</text>
</comment>
<dbReference type="Pfam" id="PF01302">
    <property type="entry name" value="CAP_GLY"/>
    <property type="match status" value="1"/>
</dbReference>
<evidence type="ECO:0000256" key="5">
    <source>
        <dbReference type="ARBA" id="ARBA00023054"/>
    </source>
</evidence>
<keyword evidence="3" id="KW-0493">Microtubule</keyword>
<dbReference type="InterPro" id="IPR001878">
    <property type="entry name" value="Znf_CCHC"/>
</dbReference>
<proteinExistence type="predicted"/>
<dbReference type="SUPFAM" id="SSF57756">
    <property type="entry name" value="Retrovirus zinc finger-like domains"/>
    <property type="match status" value="1"/>
</dbReference>
<feature type="compositionally biased region" description="Basic and acidic residues" evidence="8">
    <location>
        <begin position="304"/>
        <end position="321"/>
    </location>
</feature>
<keyword evidence="5" id="KW-0175">Coiled coil</keyword>
<dbReference type="InterPro" id="IPR000938">
    <property type="entry name" value="CAP-Gly_domain"/>
</dbReference>
<comment type="subcellular location">
    <subcellularLocation>
        <location evidence="1">Cytoplasm</location>
        <location evidence="1">Cytoskeleton</location>
    </subcellularLocation>
</comment>
<dbReference type="SMART" id="SM01052">
    <property type="entry name" value="CAP_GLY"/>
    <property type="match status" value="1"/>
</dbReference>
<sequence>MALQTPRPRLQRPSYDSANSAEKQQSGLSASTTVNRKVSFRTLRSGQQPATPLGRMEGDELEVGDAVTVPGDMYGVVRFIGTVKDKAGDFVGVELDRKFAARGKNSGDVDGVKYFKTVVRGAGIFLPLHRAEKRSTPGASNDYSPNTPGKEDFDSIVSELKRLEELVAELEDGLEESRRGEAEARGEVEFLRGEVERGRSELKREREKAASLQVKGVSDGAGNKELNQKDDEIRGLKAIIHGLSSTPAPSAHGNGYVTDADELKRLQDALDESKAEKEDLENELEQLRRDAAVTNGHVNGNGHMRNESERTAKVPESDKPLPLRQRSGTIKPTFAEHAKRSGMSEPLPAADDDEDVNGAPVEGVYCEMCEARDHDTLDCTRLNGSHSHHAEASAAHGDDHEREHDGEESLNYTPGKENRDAATTAAAGSNKPSATDEDKWCALCEEDGHLAFDCPQEQY</sequence>
<evidence type="ECO:0000256" key="7">
    <source>
        <dbReference type="PROSITE-ProRule" id="PRU00047"/>
    </source>
</evidence>
<keyword evidence="7" id="KW-0862">Zinc</keyword>
<keyword evidence="2" id="KW-0963">Cytoplasm</keyword>
<keyword evidence="12" id="KW-1185">Reference proteome</keyword>
<feature type="region of interest" description="Disordered" evidence="8">
    <location>
        <begin position="1"/>
        <end position="56"/>
    </location>
</feature>
<feature type="region of interest" description="Disordered" evidence="8">
    <location>
        <begin position="388"/>
        <end position="437"/>
    </location>
</feature>
<dbReference type="SUPFAM" id="SSF74924">
    <property type="entry name" value="Cap-Gly domain"/>
    <property type="match status" value="1"/>
</dbReference>
<dbReference type="InterPro" id="IPR036859">
    <property type="entry name" value="CAP-Gly_dom_sf"/>
</dbReference>
<feature type="domain" description="CCHC-type" evidence="9">
    <location>
        <begin position="441"/>
        <end position="456"/>
    </location>
</feature>
<gene>
    <name evidence="11" type="ORF">LTR32_001003</name>
</gene>
<evidence type="ECO:0000313" key="11">
    <source>
        <dbReference type="EMBL" id="KAK5147583.1"/>
    </source>
</evidence>
<evidence type="ECO:0000256" key="8">
    <source>
        <dbReference type="SAM" id="MobiDB-lite"/>
    </source>
</evidence>
<keyword evidence="7" id="KW-0863">Zinc-finger</keyword>
<dbReference type="PROSITE" id="PS50245">
    <property type="entry name" value="CAP_GLY_2"/>
    <property type="match status" value="1"/>
</dbReference>
<dbReference type="EMBL" id="JAVRRR010000034">
    <property type="protein sequence ID" value="KAK5147583.1"/>
    <property type="molecule type" value="Genomic_DNA"/>
</dbReference>
<evidence type="ECO:0008006" key="13">
    <source>
        <dbReference type="Google" id="ProtNLM"/>
    </source>
</evidence>
<evidence type="ECO:0000259" key="9">
    <source>
        <dbReference type="PROSITE" id="PS50158"/>
    </source>
</evidence>
<dbReference type="PROSITE" id="PS50158">
    <property type="entry name" value="ZF_CCHC"/>
    <property type="match status" value="1"/>
</dbReference>
<feature type="compositionally biased region" description="Polar residues" evidence="8">
    <location>
        <begin position="14"/>
        <end position="50"/>
    </location>
</feature>
<protein>
    <recommendedName>
        <fullName evidence="13">CAP-Gly domain-containing protein</fullName>
    </recommendedName>
</protein>
<evidence type="ECO:0000256" key="4">
    <source>
        <dbReference type="ARBA" id="ARBA00022737"/>
    </source>
</evidence>
<feature type="region of interest" description="Disordered" evidence="8">
    <location>
        <begin position="197"/>
        <end position="228"/>
    </location>
</feature>
<organism evidence="11 12">
    <name type="scientific">Rachicladosporium monterosium</name>
    <dbReference type="NCBI Taxonomy" id="1507873"/>
    <lineage>
        <taxon>Eukaryota</taxon>
        <taxon>Fungi</taxon>
        <taxon>Dikarya</taxon>
        <taxon>Ascomycota</taxon>
        <taxon>Pezizomycotina</taxon>
        <taxon>Dothideomycetes</taxon>
        <taxon>Dothideomycetidae</taxon>
        <taxon>Cladosporiales</taxon>
        <taxon>Cladosporiaceae</taxon>
        <taxon>Rachicladosporium</taxon>
    </lineage>
</organism>
<dbReference type="Gene3D" id="4.10.60.10">
    <property type="entry name" value="Zinc finger, CCHC-type"/>
    <property type="match status" value="1"/>
</dbReference>
<dbReference type="InterPro" id="IPR032108">
    <property type="entry name" value="CLIP1_ZNF"/>
</dbReference>
<reference evidence="11 12" key="1">
    <citation type="submission" date="2023-08" db="EMBL/GenBank/DDBJ databases">
        <title>Black Yeasts Isolated from many extreme environments.</title>
        <authorList>
            <person name="Coleine C."/>
            <person name="Stajich J.E."/>
            <person name="Selbmann L."/>
        </authorList>
    </citation>
    <scope>NUCLEOTIDE SEQUENCE [LARGE SCALE GENOMIC DNA]</scope>
    <source>
        <strain evidence="11 12">CCFEE 5386</strain>
    </source>
</reference>
<feature type="domain" description="CAP-Gly" evidence="10">
    <location>
        <begin position="81"/>
        <end position="127"/>
    </location>
</feature>
<accession>A0ABR0LEE4</accession>
<evidence type="ECO:0000256" key="3">
    <source>
        <dbReference type="ARBA" id="ARBA00022701"/>
    </source>
</evidence>
<evidence type="ECO:0000313" key="12">
    <source>
        <dbReference type="Proteomes" id="UP001308179"/>
    </source>
</evidence>
<keyword evidence="7" id="KW-0479">Metal-binding</keyword>
<dbReference type="PANTHER" id="PTHR18916">
    <property type="entry name" value="DYNACTIN 1-RELATED MICROTUBULE-BINDING"/>
    <property type="match status" value="1"/>
</dbReference>
<evidence type="ECO:0000256" key="1">
    <source>
        <dbReference type="ARBA" id="ARBA00004245"/>
    </source>
</evidence>
<dbReference type="PANTHER" id="PTHR18916:SF83">
    <property type="entry name" value="TIP ELONGATION PROTEIN 1"/>
    <property type="match status" value="1"/>
</dbReference>
<evidence type="ECO:0000256" key="6">
    <source>
        <dbReference type="ARBA" id="ARBA00023212"/>
    </source>
</evidence>
<keyword evidence="4" id="KW-0677">Repeat</keyword>
<dbReference type="Pfam" id="PF16641">
    <property type="entry name" value="CLIP1_ZNF"/>
    <property type="match status" value="2"/>
</dbReference>
<dbReference type="Gene3D" id="2.30.30.190">
    <property type="entry name" value="CAP Gly-rich-like domain"/>
    <property type="match status" value="1"/>
</dbReference>
<feature type="region of interest" description="Disordered" evidence="8">
    <location>
        <begin position="295"/>
        <end position="356"/>
    </location>
</feature>
<keyword evidence="6" id="KW-0206">Cytoskeleton</keyword>
<feature type="compositionally biased region" description="Basic and acidic residues" evidence="8">
    <location>
        <begin position="197"/>
        <end position="209"/>
    </location>
</feature>
<dbReference type="Proteomes" id="UP001308179">
    <property type="component" value="Unassembled WGS sequence"/>
</dbReference>
<dbReference type="Gene3D" id="1.10.287.1490">
    <property type="match status" value="1"/>
</dbReference>
<name>A0ABR0LEE4_9PEZI</name>
<evidence type="ECO:0000259" key="10">
    <source>
        <dbReference type="PROSITE" id="PS50245"/>
    </source>
</evidence>
<evidence type="ECO:0000256" key="2">
    <source>
        <dbReference type="ARBA" id="ARBA00022490"/>
    </source>
</evidence>
<dbReference type="InterPro" id="IPR036875">
    <property type="entry name" value="Znf_CCHC_sf"/>
</dbReference>